<dbReference type="RefSeq" id="WP_059452571.1">
    <property type="nucleotide sequence ID" value="NZ_CABVPO010000034.1"/>
</dbReference>
<evidence type="ECO:0000313" key="22">
    <source>
        <dbReference type="Proteomes" id="UP000062317"/>
    </source>
</evidence>
<dbReference type="CDD" id="cd18113">
    <property type="entry name" value="ATP-synt_F1_alpha_C"/>
    <property type="match status" value="1"/>
</dbReference>
<dbReference type="Pfam" id="PF02874">
    <property type="entry name" value="ATP-synt_ab_N"/>
    <property type="match status" value="1"/>
</dbReference>
<dbReference type="Pfam" id="PF00306">
    <property type="entry name" value="ATP-synt_ab_C"/>
    <property type="match status" value="1"/>
</dbReference>
<dbReference type="InterPro" id="IPR020003">
    <property type="entry name" value="ATPase_a/bsu_AS"/>
</dbReference>
<keyword evidence="9 15" id="KW-1278">Translocase</keyword>
<keyword evidence="12 15" id="KW-0139">CF(1)</keyword>
<evidence type="ECO:0000256" key="12">
    <source>
        <dbReference type="ARBA" id="ARBA00023196"/>
    </source>
</evidence>
<evidence type="ECO:0000256" key="11">
    <source>
        <dbReference type="ARBA" id="ARBA00023136"/>
    </source>
</evidence>
<evidence type="ECO:0000313" key="20">
    <source>
        <dbReference type="EMBL" id="KVV37604.1"/>
    </source>
</evidence>
<evidence type="ECO:0000313" key="21">
    <source>
        <dbReference type="EMBL" id="KWN24477.1"/>
    </source>
</evidence>
<evidence type="ECO:0000313" key="19">
    <source>
        <dbReference type="EMBL" id="KAB0685667.1"/>
    </source>
</evidence>
<evidence type="ECO:0000259" key="16">
    <source>
        <dbReference type="Pfam" id="PF00006"/>
    </source>
</evidence>
<name>A0A105DPX7_9BURK</name>
<evidence type="ECO:0000256" key="14">
    <source>
        <dbReference type="ARBA" id="ARBA00026013"/>
    </source>
</evidence>
<evidence type="ECO:0000313" key="23">
    <source>
        <dbReference type="Proteomes" id="UP000068016"/>
    </source>
</evidence>
<dbReference type="SUPFAM" id="SSF47917">
    <property type="entry name" value="C-terminal domain of alpha and beta subunits of F1 ATP synthase"/>
    <property type="match status" value="1"/>
</dbReference>
<reference evidence="22 23" key="1">
    <citation type="submission" date="2015-11" db="EMBL/GenBank/DDBJ databases">
        <title>Expanding the genomic diversity of Burkholderia species for the development of highly accurate diagnostics.</title>
        <authorList>
            <person name="Sahl J."/>
            <person name="Keim P."/>
            <person name="Wagner D."/>
        </authorList>
    </citation>
    <scope>NUCLEOTIDE SEQUENCE [LARGE SCALE GENOMIC DNA]</scope>
    <source>
        <strain evidence="20 22">MSMB1301WGS</strain>
        <strain evidence="21 23">MSMB793WGS</strain>
    </source>
</reference>
<keyword evidence="11 15" id="KW-0472">Membrane</keyword>
<dbReference type="EMBL" id="LPLZ01000004">
    <property type="protein sequence ID" value="KWN24477.1"/>
    <property type="molecule type" value="Genomic_DNA"/>
</dbReference>
<keyword evidence="13 15" id="KW-0066">ATP synthesis</keyword>
<dbReference type="Gene3D" id="3.40.50.300">
    <property type="entry name" value="P-loop containing nucleotide triphosphate hydrolases"/>
    <property type="match status" value="1"/>
</dbReference>
<dbReference type="EC" id="7.1.2.2" evidence="15"/>
<evidence type="ECO:0000259" key="17">
    <source>
        <dbReference type="Pfam" id="PF00306"/>
    </source>
</evidence>
<reference evidence="19 24" key="2">
    <citation type="submission" date="2019-09" db="EMBL/GenBank/DDBJ databases">
        <title>Draft genome sequences of 48 bacterial type strains from the CCUG.</title>
        <authorList>
            <person name="Tunovic T."/>
            <person name="Pineiro-Iglesias B."/>
            <person name="Unosson C."/>
            <person name="Inganas E."/>
            <person name="Ohlen M."/>
            <person name="Cardew S."/>
            <person name="Jensie-Markopoulos S."/>
            <person name="Salva-Serra F."/>
            <person name="Jaen-Luchoro D."/>
            <person name="Karlsson R."/>
            <person name="Svensson-Stadler L."/>
            <person name="Chun J."/>
            <person name="Moore E."/>
        </authorList>
    </citation>
    <scope>NUCLEOTIDE SEQUENCE [LARGE SCALE GENOMIC DNA]</scope>
    <source>
        <strain evidence="19 24">CCUG 65687</strain>
    </source>
</reference>
<dbReference type="EMBL" id="LPEQ01000139">
    <property type="protein sequence ID" value="KVV37604.1"/>
    <property type="molecule type" value="Genomic_DNA"/>
</dbReference>
<comment type="caution">
    <text evidence="20">The sequence shown here is derived from an EMBL/GenBank/DDBJ whole genome shotgun (WGS) entry which is preliminary data.</text>
</comment>
<dbReference type="GO" id="GO:0045259">
    <property type="term" value="C:proton-transporting ATP synthase complex"/>
    <property type="evidence" value="ECO:0007669"/>
    <property type="project" value="UniProtKB-KW"/>
</dbReference>
<dbReference type="FunFam" id="2.40.30.20:FF:000001">
    <property type="entry name" value="ATP synthase subunit alpha"/>
    <property type="match status" value="1"/>
</dbReference>
<dbReference type="KEGG" id="btei:WS51_11345"/>
<comment type="subunit">
    <text evidence="14">F-type ATPases have 2 components, CF(1) - the catalytic core - and CF(0) - the membrane proton channel. CF(1) has five subunits: alpha(3), beta(3), gamma(1), delta(1), epsilon(1). CF(0) has four main subunits: a(1), b(1), b'(1) and c(9-12).</text>
</comment>
<sequence length="513" mass="55740">MQLNPSEISELIKSRIQGLEASADVRNQGTVISVTDGIVRIHGLSDVMQGEMLEFPGNTFGLALNLERDSVGAVILGEYEHISEGDVVKTTGRILEVPVGPELVGRVVDALGNPIDGKGPVNAKLTDAIEKIAPGVIWRKSVSQPVQTGIKSIDAMVPIGRGQRELIIGDRQCGKTAVALDAIINQKGKDLICIYVAIGQKASSIMNVVRKLEETGALEYTIVVAASASDSAAMQYLAPYAGCTMGEYFRDRGQDALIIYDDLTKQAWAYRQISLLLRRPPGREAYPGDVFYLHSRLLERAARVSEEYVEKFTNGEVKGKSGSLTALPVIETQAGDVTAFVPTNVISITDGQIFLETDLFNAGIRPAINAGVSVSRVGGAAQTKVVKKLSGGIRTDLAQYRELAAFAQFASDLDEATRKQLERGRRVTELLKQPQYQPLQVWELAVSLYAANNGYLDDLDVKQVLSFEKGLRDNLKTSHADLIKRIEDTKDLSKDDEGALRAAIESFKKSGAY</sequence>
<dbReference type="GeneID" id="46198800"/>
<dbReference type="GO" id="GO:0005524">
    <property type="term" value="F:ATP binding"/>
    <property type="evidence" value="ECO:0007669"/>
    <property type="project" value="UniProtKB-UniRule"/>
</dbReference>
<evidence type="ECO:0000313" key="24">
    <source>
        <dbReference type="Proteomes" id="UP000473571"/>
    </source>
</evidence>
<dbReference type="NCBIfam" id="NF009884">
    <property type="entry name" value="PRK13343.1"/>
    <property type="match status" value="1"/>
</dbReference>
<dbReference type="Proteomes" id="UP000068016">
    <property type="component" value="Unassembled WGS sequence"/>
</dbReference>
<evidence type="ECO:0000256" key="6">
    <source>
        <dbReference type="ARBA" id="ARBA00022741"/>
    </source>
</evidence>
<dbReference type="FunFam" id="1.20.150.20:FF:000001">
    <property type="entry name" value="ATP synthase subunit alpha"/>
    <property type="match status" value="1"/>
</dbReference>
<comment type="catalytic activity">
    <reaction evidence="15">
        <text>ATP + H2O + 4 H(+)(in) = ADP + phosphate + 5 H(+)(out)</text>
        <dbReference type="Rhea" id="RHEA:57720"/>
        <dbReference type="ChEBI" id="CHEBI:15377"/>
        <dbReference type="ChEBI" id="CHEBI:15378"/>
        <dbReference type="ChEBI" id="CHEBI:30616"/>
        <dbReference type="ChEBI" id="CHEBI:43474"/>
        <dbReference type="ChEBI" id="CHEBI:456216"/>
        <dbReference type="EC" id="7.1.2.2"/>
    </reaction>
</comment>
<dbReference type="PIRSF" id="PIRSF039088">
    <property type="entry name" value="F_ATPase_subunit_alpha"/>
    <property type="match status" value="1"/>
</dbReference>
<dbReference type="Pfam" id="PF00006">
    <property type="entry name" value="ATP-synt_ab"/>
    <property type="match status" value="1"/>
</dbReference>
<keyword evidence="5 15" id="KW-1003">Cell membrane</keyword>
<dbReference type="NCBIfam" id="TIGR00962">
    <property type="entry name" value="atpA"/>
    <property type="match status" value="1"/>
</dbReference>
<accession>A0A105DPX7</accession>
<dbReference type="InterPro" id="IPR027417">
    <property type="entry name" value="P-loop_NTPase"/>
</dbReference>
<dbReference type="Proteomes" id="UP000062317">
    <property type="component" value="Unassembled WGS sequence"/>
</dbReference>
<evidence type="ECO:0000256" key="13">
    <source>
        <dbReference type="ARBA" id="ARBA00023310"/>
    </source>
</evidence>
<dbReference type="InterPro" id="IPR005294">
    <property type="entry name" value="ATP_synth_F1_asu"/>
</dbReference>
<evidence type="ECO:0000256" key="9">
    <source>
        <dbReference type="ARBA" id="ARBA00022967"/>
    </source>
</evidence>
<dbReference type="PROSITE" id="PS00152">
    <property type="entry name" value="ATPASE_ALPHA_BETA"/>
    <property type="match status" value="1"/>
</dbReference>
<feature type="domain" description="ATPase F1/V1/A1 complex alpha/beta subunit N-terminal" evidence="18">
    <location>
        <begin position="25"/>
        <end position="92"/>
    </location>
</feature>
<dbReference type="FunFam" id="3.40.50.300:FF:000002">
    <property type="entry name" value="ATP synthase subunit alpha"/>
    <property type="match status" value="1"/>
</dbReference>
<evidence type="ECO:0000256" key="15">
    <source>
        <dbReference type="HAMAP-Rule" id="MF_01346"/>
    </source>
</evidence>
<dbReference type="CDD" id="cd01132">
    <property type="entry name" value="F1-ATPase_alpha_CD"/>
    <property type="match status" value="1"/>
</dbReference>
<gene>
    <name evidence="15" type="primary">atpA</name>
    <name evidence="19" type="ORF">F7R13_03725</name>
    <name evidence="20" type="ORF">WT27_16945</name>
    <name evidence="21" type="ORF">WT83_01440</name>
</gene>
<dbReference type="HAMAP" id="MF_01346">
    <property type="entry name" value="ATP_synth_alpha_bact"/>
    <property type="match status" value="1"/>
</dbReference>
<dbReference type="InterPro" id="IPR033732">
    <property type="entry name" value="ATP_synth_F1_a_nt-bd_dom"/>
</dbReference>
<dbReference type="Proteomes" id="UP000473571">
    <property type="component" value="Unassembled WGS sequence"/>
</dbReference>
<evidence type="ECO:0000256" key="2">
    <source>
        <dbReference type="ARBA" id="ARBA00004170"/>
    </source>
</evidence>
<protein>
    <recommendedName>
        <fullName evidence="15">ATP synthase subunit alpha</fullName>
        <ecNumber evidence="15">7.1.2.2</ecNumber>
    </recommendedName>
    <alternativeName>
        <fullName evidence="15">ATP synthase F1 sector subunit alpha</fullName>
    </alternativeName>
    <alternativeName>
        <fullName evidence="15">F-ATPase subunit alpha</fullName>
    </alternativeName>
</protein>
<keyword evidence="6 15" id="KW-0547">Nucleotide-binding</keyword>
<dbReference type="AlphaFoldDB" id="A0A105DPX7"/>
<evidence type="ECO:0000256" key="1">
    <source>
        <dbReference type="ARBA" id="ARBA00003784"/>
    </source>
</evidence>
<dbReference type="InterPro" id="IPR038376">
    <property type="entry name" value="ATP_synth_asu_C_sf"/>
</dbReference>
<feature type="domain" description="ATPase F1/V1/A1 complex alpha/beta subunit nucleotide-binding" evidence="16">
    <location>
        <begin position="149"/>
        <end position="375"/>
    </location>
</feature>
<keyword evidence="4 15" id="KW-0813">Transport</keyword>
<keyword evidence="7 15" id="KW-0375">Hydrogen ion transport</keyword>
<evidence type="ECO:0000256" key="3">
    <source>
        <dbReference type="ARBA" id="ARBA00008936"/>
    </source>
</evidence>
<dbReference type="InterPro" id="IPR004100">
    <property type="entry name" value="ATPase_F1/V1/A1_a/bsu_N"/>
</dbReference>
<feature type="domain" description="ATP synthase alpha subunit C-terminal" evidence="17">
    <location>
        <begin position="382"/>
        <end position="507"/>
    </location>
</feature>
<dbReference type="Gene3D" id="1.20.150.20">
    <property type="entry name" value="ATP synthase alpha/beta chain, C-terminal domain"/>
    <property type="match status" value="1"/>
</dbReference>
<keyword evidence="8 15" id="KW-0067">ATP-binding</keyword>
<organism evidence="20 22">
    <name type="scientific">Burkholderia territorii</name>
    <dbReference type="NCBI Taxonomy" id="1503055"/>
    <lineage>
        <taxon>Bacteria</taxon>
        <taxon>Pseudomonadati</taxon>
        <taxon>Pseudomonadota</taxon>
        <taxon>Betaproteobacteria</taxon>
        <taxon>Burkholderiales</taxon>
        <taxon>Burkholderiaceae</taxon>
        <taxon>Burkholderia</taxon>
        <taxon>Burkholderia cepacia complex</taxon>
    </lineage>
</organism>
<evidence type="ECO:0000256" key="4">
    <source>
        <dbReference type="ARBA" id="ARBA00022448"/>
    </source>
</evidence>
<dbReference type="InterPro" id="IPR023366">
    <property type="entry name" value="ATP_synth_asu-like_sf"/>
</dbReference>
<comment type="similarity">
    <text evidence="3 15">Belongs to the ATPase alpha/beta chains family.</text>
</comment>
<evidence type="ECO:0000256" key="8">
    <source>
        <dbReference type="ARBA" id="ARBA00022840"/>
    </source>
</evidence>
<feature type="binding site" evidence="15">
    <location>
        <begin position="169"/>
        <end position="176"/>
    </location>
    <ligand>
        <name>ATP</name>
        <dbReference type="ChEBI" id="CHEBI:30616"/>
    </ligand>
</feature>
<dbReference type="GO" id="GO:0005886">
    <property type="term" value="C:plasma membrane"/>
    <property type="evidence" value="ECO:0007669"/>
    <property type="project" value="UniProtKB-SubCell"/>
</dbReference>
<evidence type="ECO:0000259" key="18">
    <source>
        <dbReference type="Pfam" id="PF02874"/>
    </source>
</evidence>
<dbReference type="EMBL" id="VZOL01000020">
    <property type="protein sequence ID" value="KAB0685667.1"/>
    <property type="molecule type" value="Genomic_DNA"/>
</dbReference>
<evidence type="ECO:0000256" key="10">
    <source>
        <dbReference type="ARBA" id="ARBA00023065"/>
    </source>
</evidence>
<dbReference type="GO" id="GO:0043531">
    <property type="term" value="F:ADP binding"/>
    <property type="evidence" value="ECO:0007669"/>
    <property type="project" value="TreeGrafter"/>
</dbReference>
<dbReference type="PANTHER" id="PTHR48082:SF2">
    <property type="entry name" value="ATP SYNTHASE SUBUNIT ALPHA, MITOCHONDRIAL"/>
    <property type="match status" value="1"/>
</dbReference>
<comment type="function">
    <text evidence="1 15">Produces ATP from ADP in the presence of a proton gradient across the membrane. The alpha chain is a regulatory subunit.</text>
</comment>
<dbReference type="PANTHER" id="PTHR48082">
    <property type="entry name" value="ATP SYNTHASE SUBUNIT ALPHA, MITOCHONDRIAL"/>
    <property type="match status" value="1"/>
</dbReference>
<dbReference type="InterPro" id="IPR036121">
    <property type="entry name" value="ATPase_F1/V1/A1_a/bsu_N_sf"/>
</dbReference>
<dbReference type="CDD" id="cd18116">
    <property type="entry name" value="ATP-synt_F1_alpha_N"/>
    <property type="match status" value="1"/>
</dbReference>
<comment type="subcellular location">
    <subcellularLocation>
        <location evidence="15">Cell membrane</location>
        <topology evidence="15">Peripheral membrane protein</topology>
    </subcellularLocation>
    <subcellularLocation>
        <location evidence="2">Membrane</location>
        <topology evidence="2">Peripheral membrane protein</topology>
    </subcellularLocation>
</comment>
<feature type="site" description="Required for activity" evidence="15">
    <location>
        <position position="373"/>
    </location>
</feature>
<dbReference type="SUPFAM" id="SSF52540">
    <property type="entry name" value="P-loop containing nucleoside triphosphate hydrolases"/>
    <property type="match status" value="1"/>
</dbReference>
<dbReference type="InterPro" id="IPR000194">
    <property type="entry name" value="ATPase_F1/V1/A1_a/bsu_nucl-bd"/>
</dbReference>
<dbReference type="Gene3D" id="2.40.30.20">
    <property type="match status" value="1"/>
</dbReference>
<dbReference type="GO" id="GO:0046933">
    <property type="term" value="F:proton-transporting ATP synthase activity, rotational mechanism"/>
    <property type="evidence" value="ECO:0007669"/>
    <property type="project" value="UniProtKB-UniRule"/>
</dbReference>
<evidence type="ECO:0000256" key="7">
    <source>
        <dbReference type="ARBA" id="ARBA00022781"/>
    </source>
</evidence>
<keyword evidence="22" id="KW-1185">Reference proteome</keyword>
<evidence type="ECO:0000256" key="5">
    <source>
        <dbReference type="ARBA" id="ARBA00022475"/>
    </source>
</evidence>
<proteinExistence type="inferred from homology"/>
<keyword evidence="10 15" id="KW-0406">Ion transport</keyword>
<dbReference type="SUPFAM" id="SSF50615">
    <property type="entry name" value="N-terminal domain of alpha and beta subunits of F1 ATP synthase"/>
    <property type="match status" value="1"/>
</dbReference>
<dbReference type="InterPro" id="IPR000793">
    <property type="entry name" value="ATP_synth_asu_C"/>
</dbReference>